<dbReference type="InterPro" id="IPR000073">
    <property type="entry name" value="AB_hydrolase_1"/>
</dbReference>
<dbReference type="Gene3D" id="3.40.50.1820">
    <property type="entry name" value="alpha/beta hydrolase"/>
    <property type="match status" value="1"/>
</dbReference>
<feature type="region of interest" description="Disordered" evidence="2">
    <location>
        <begin position="88"/>
        <end position="128"/>
    </location>
</feature>
<feature type="compositionally biased region" description="Pro residues" evidence="2">
    <location>
        <begin position="1"/>
        <end position="11"/>
    </location>
</feature>
<evidence type="ECO:0000256" key="1">
    <source>
        <dbReference type="ARBA" id="ARBA00038097"/>
    </source>
</evidence>
<feature type="compositionally biased region" description="Polar residues" evidence="2">
    <location>
        <begin position="494"/>
        <end position="508"/>
    </location>
</feature>
<feature type="compositionally biased region" description="Basic and acidic residues" evidence="2">
    <location>
        <begin position="352"/>
        <end position="362"/>
    </location>
</feature>
<evidence type="ECO:0000313" key="4">
    <source>
        <dbReference type="EMBL" id="KAL2042885.1"/>
    </source>
</evidence>
<evidence type="ECO:0000259" key="3">
    <source>
        <dbReference type="Pfam" id="PF00561"/>
    </source>
</evidence>
<dbReference type="Pfam" id="PF00561">
    <property type="entry name" value="Abhydrolase_1"/>
    <property type="match status" value="1"/>
</dbReference>
<feature type="compositionally biased region" description="Basic and acidic residues" evidence="2">
    <location>
        <begin position="220"/>
        <end position="247"/>
    </location>
</feature>
<feature type="compositionally biased region" description="Low complexity" evidence="2">
    <location>
        <begin position="203"/>
        <end position="212"/>
    </location>
</feature>
<keyword evidence="5" id="KW-1185">Reference proteome</keyword>
<feature type="region of interest" description="Disordered" evidence="2">
    <location>
        <begin position="324"/>
        <end position="368"/>
    </location>
</feature>
<sequence length="956" mass="104904">MWNPFDGPPIPERTSVRTSNSRTREERRSKEERRRRSLPAASRGDGRRRDSNRIVVQPASTEVISSLIETLSAISSPAEHHFDSLPKIAYSHSTPNSPRPWQSDFQELGSGINQGGPVSASLPKNGKRAHGVDASYFLHPDHASMRVTGPIGTPQQQQHHREPEDPYDLGVEAYSIGNLSIEPGPSMANVPSGEADKRKSVRTVRSVRSMRSLKSLGFKNSKDSLHEPAELKVRGTKRGKENMRERLVIGVTTPPESSSKASPMISRDGVPSSVPWENPIVPDRRSSMQSANSPRKLYWNANDIAGDTSNIKGEHNIPELDYIPARDSSKRHSLGMGSSHRKRLSKQSEPSSVRESEKESLESHSNSLKQALQEVHDDPAGDVVSRRIKELKDQKLKRERSSMEEASGFLTAPETPIRTLSPSPSVVTQKLVAVTTSSVEETHLAVDVEKANLAENNGESAPSPAIAQRAKRSSGIYAMSTGTQATADKEPAVNNKNDVPTRSVTSPQRSNSRLLRRLSQHGNPATAGKHRRTYSNPLTQQINRNTSYQADSIDPIEGEVHEYIVSSRLNQKIRHSRTGRTISFSEVGDPQGSAVFCCVGMGLTRFLTAFYDELASTLKLRLITPDRPGVGGSEAHPDGSDTPLAWPDDVRAICEYLKITKFSIMAHSAGAIYALATALRMPQHIRCRVHLLAPWIPPSQMSSAGAQQEPLPANALPYSQRFLRALPTTFLRAANSNFLSTTSASITTSLPKSPRRASRRTLSRNEPSAADIHADSSGDHNGSSPSPKVREGSVDPDYTKENAPSVRRGSITANSNSAYEDLSKVERKSKYDTRLTEAIWEAATTGANPAVDLLVCLERRQPIGFRYVDITRAVVIHHGSKDTRVPVENVKWLGKTMRRCEVRILEGEGHGLMASAMVMGNVLMEIAQEWDDWNRVVKGKGGTEGKKTTTTPTPPS</sequence>
<feature type="compositionally biased region" description="Low complexity" evidence="2">
    <location>
        <begin position="12"/>
        <end position="21"/>
    </location>
</feature>
<feature type="compositionally biased region" description="Basic residues" evidence="2">
    <location>
        <begin position="753"/>
        <end position="762"/>
    </location>
</feature>
<dbReference type="PANTHER" id="PTHR42886">
    <property type="entry name" value="RE40534P-RELATED"/>
    <property type="match status" value="1"/>
</dbReference>
<feature type="region of interest" description="Disordered" evidence="2">
    <location>
        <begin position="1"/>
        <end position="54"/>
    </location>
</feature>
<proteinExistence type="inferred from homology"/>
<feature type="region of interest" description="Disordered" evidence="2">
    <location>
        <begin position="182"/>
        <end position="293"/>
    </location>
</feature>
<evidence type="ECO:0000256" key="2">
    <source>
        <dbReference type="SAM" id="MobiDB-lite"/>
    </source>
</evidence>
<feature type="region of interest" description="Disordered" evidence="2">
    <location>
        <begin position="937"/>
        <end position="956"/>
    </location>
</feature>
<protein>
    <recommendedName>
        <fullName evidence="3">AB hydrolase-1 domain-containing protein</fullName>
    </recommendedName>
</protein>
<feature type="region of interest" description="Disordered" evidence="2">
    <location>
        <begin position="745"/>
        <end position="814"/>
    </location>
</feature>
<gene>
    <name evidence="4" type="ORF">N7G274_004645</name>
</gene>
<evidence type="ECO:0000313" key="5">
    <source>
        <dbReference type="Proteomes" id="UP001590950"/>
    </source>
</evidence>
<comment type="similarity">
    <text evidence="1">Belongs to the peptidase S33 family. ABHD4/ABHD5 subfamily.</text>
</comment>
<name>A0ABR4ACN8_9LECA</name>
<dbReference type="InterPro" id="IPR029058">
    <property type="entry name" value="AB_hydrolase_fold"/>
</dbReference>
<comment type="caution">
    <text evidence="4">The sequence shown here is derived from an EMBL/GenBank/DDBJ whole genome shotgun (WGS) entry which is preliminary data.</text>
</comment>
<dbReference type="Proteomes" id="UP001590950">
    <property type="component" value="Unassembled WGS sequence"/>
</dbReference>
<reference evidence="4 5" key="1">
    <citation type="submission" date="2024-09" db="EMBL/GenBank/DDBJ databases">
        <title>Rethinking Asexuality: The Enigmatic Case of Functional Sexual Genes in Lepraria (Stereocaulaceae).</title>
        <authorList>
            <person name="Doellman M."/>
            <person name="Sun Y."/>
            <person name="Barcenas-Pena A."/>
            <person name="Lumbsch H.T."/>
            <person name="Grewe F."/>
        </authorList>
    </citation>
    <scope>NUCLEOTIDE SEQUENCE [LARGE SCALE GENOMIC DNA]</scope>
    <source>
        <strain evidence="4 5">Mercado 3170</strain>
    </source>
</reference>
<feature type="region of interest" description="Disordered" evidence="2">
    <location>
        <begin position="482"/>
        <end position="514"/>
    </location>
</feature>
<organism evidence="4 5">
    <name type="scientific">Stereocaulon virgatum</name>
    <dbReference type="NCBI Taxonomy" id="373712"/>
    <lineage>
        <taxon>Eukaryota</taxon>
        <taxon>Fungi</taxon>
        <taxon>Dikarya</taxon>
        <taxon>Ascomycota</taxon>
        <taxon>Pezizomycotina</taxon>
        <taxon>Lecanoromycetes</taxon>
        <taxon>OSLEUM clade</taxon>
        <taxon>Lecanoromycetidae</taxon>
        <taxon>Lecanorales</taxon>
        <taxon>Lecanorineae</taxon>
        <taxon>Stereocaulaceae</taxon>
        <taxon>Stereocaulon</taxon>
    </lineage>
</organism>
<feature type="domain" description="AB hydrolase-1" evidence="3">
    <location>
        <begin position="617"/>
        <end position="705"/>
    </location>
</feature>
<feature type="compositionally biased region" description="Basic residues" evidence="2">
    <location>
        <begin position="329"/>
        <end position="345"/>
    </location>
</feature>
<dbReference type="SUPFAM" id="SSF53474">
    <property type="entry name" value="alpha/beta-Hydrolases"/>
    <property type="match status" value="1"/>
</dbReference>
<accession>A0ABR4ACN8</accession>
<feature type="compositionally biased region" description="Basic and acidic residues" evidence="2">
    <location>
        <begin position="788"/>
        <end position="800"/>
    </location>
</feature>
<dbReference type="EMBL" id="JBEFKJ010000013">
    <property type="protein sequence ID" value="KAL2042885.1"/>
    <property type="molecule type" value="Genomic_DNA"/>
</dbReference>
<feature type="compositionally biased region" description="Polar residues" evidence="2">
    <location>
        <begin position="91"/>
        <end position="105"/>
    </location>
</feature>
<dbReference type="PANTHER" id="PTHR42886:SF29">
    <property type="entry name" value="PUMMELIG, ISOFORM A"/>
    <property type="match status" value="1"/>
</dbReference>
<feature type="compositionally biased region" description="Basic and acidic residues" evidence="2">
    <location>
        <begin position="22"/>
        <end position="34"/>
    </location>
</feature>